<feature type="region of interest" description="Disordered" evidence="1">
    <location>
        <begin position="73"/>
        <end position="94"/>
    </location>
</feature>
<reference evidence="4" key="1">
    <citation type="submission" date="2022-11" db="UniProtKB">
        <authorList>
            <consortium name="WormBaseParasite"/>
        </authorList>
    </citation>
    <scope>IDENTIFICATION</scope>
</reference>
<accession>A0A914DE43</accession>
<keyword evidence="3" id="KW-1185">Reference proteome</keyword>
<protein>
    <submittedName>
        <fullName evidence="4">SXP/RAL-2 family protein Ani s 5-like cation-binding domain-containing protein</fullName>
    </submittedName>
</protein>
<dbReference type="WBParaSite" id="ACRNAN_scaffold2271.g24640.t1">
    <property type="protein sequence ID" value="ACRNAN_scaffold2271.g24640.t1"/>
    <property type="gene ID" value="ACRNAN_scaffold2271.g24640"/>
</dbReference>
<dbReference type="InterPro" id="IPR003677">
    <property type="entry name" value="ANIS5_cation-bd"/>
</dbReference>
<evidence type="ECO:0000313" key="3">
    <source>
        <dbReference type="Proteomes" id="UP000887540"/>
    </source>
</evidence>
<dbReference type="AlphaFoldDB" id="A0A914DE43"/>
<sequence>MCACVFGQEGHDPGFLLGEPKEVVDSFHQLLANNHEHTDAQIEAKVQEWLKKQTPELRAKHDKFVEENKKFEKQAEEAHARSVAKLSPEAKKADEELWSISHSETLTNKEKEEQIKKIIDSLPANVHEEINREQNGTLRRKRQWGRWGGGRGWGYGGGWNRGWGGGSWGYRPWGWGGYGWGK</sequence>
<dbReference type="Pfam" id="PF02520">
    <property type="entry name" value="ANIS5_cation-bd"/>
    <property type="match status" value="1"/>
</dbReference>
<feature type="domain" description="SXP/RAL-2 family protein Ani s 5-like cation-binding" evidence="2">
    <location>
        <begin position="25"/>
        <end position="126"/>
    </location>
</feature>
<proteinExistence type="predicted"/>
<dbReference type="InterPro" id="IPR052823">
    <property type="entry name" value="SXP/RAL-2_related"/>
</dbReference>
<evidence type="ECO:0000256" key="1">
    <source>
        <dbReference type="SAM" id="MobiDB-lite"/>
    </source>
</evidence>
<dbReference type="PANTHER" id="PTHR21593">
    <property type="entry name" value="PRION-LIKE- Q/N-RICH -DOMAIN-BEARING PROTEIN PROTEIN"/>
    <property type="match status" value="1"/>
</dbReference>
<evidence type="ECO:0000259" key="2">
    <source>
        <dbReference type="Pfam" id="PF02520"/>
    </source>
</evidence>
<name>A0A914DE43_9BILA</name>
<dbReference type="PANTHER" id="PTHR21593:SF36">
    <property type="entry name" value="DUF148 DOMAIN-CONTAINING PROTEIN-RELATED"/>
    <property type="match status" value="1"/>
</dbReference>
<evidence type="ECO:0000313" key="4">
    <source>
        <dbReference type="WBParaSite" id="ACRNAN_scaffold2271.g24640.t1"/>
    </source>
</evidence>
<organism evidence="3 4">
    <name type="scientific">Acrobeloides nanus</name>
    <dbReference type="NCBI Taxonomy" id="290746"/>
    <lineage>
        <taxon>Eukaryota</taxon>
        <taxon>Metazoa</taxon>
        <taxon>Ecdysozoa</taxon>
        <taxon>Nematoda</taxon>
        <taxon>Chromadorea</taxon>
        <taxon>Rhabditida</taxon>
        <taxon>Tylenchina</taxon>
        <taxon>Cephalobomorpha</taxon>
        <taxon>Cephaloboidea</taxon>
        <taxon>Cephalobidae</taxon>
        <taxon>Acrobeloides</taxon>
    </lineage>
</organism>
<dbReference type="Proteomes" id="UP000887540">
    <property type="component" value="Unplaced"/>
</dbReference>